<evidence type="ECO:0000313" key="1">
    <source>
        <dbReference type="EMBL" id="NMH92408.1"/>
    </source>
</evidence>
<comment type="caution">
    <text evidence="1">The sequence shown here is derived from an EMBL/GenBank/DDBJ whole genome shotgun (WGS) entry which is preliminary data.</text>
</comment>
<dbReference type="AlphaFoldDB" id="A0A848DI89"/>
<proteinExistence type="predicted"/>
<keyword evidence="2" id="KW-1185">Reference proteome</keyword>
<name>A0A848DI89_9PSEU</name>
<organism evidence="1 2">
    <name type="scientific">Pseudonocardia bannensis</name>
    <dbReference type="NCBI Taxonomy" id="630973"/>
    <lineage>
        <taxon>Bacteria</taxon>
        <taxon>Bacillati</taxon>
        <taxon>Actinomycetota</taxon>
        <taxon>Actinomycetes</taxon>
        <taxon>Pseudonocardiales</taxon>
        <taxon>Pseudonocardiaceae</taxon>
        <taxon>Pseudonocardia</taxon>
    </lineage>
</organism>
<gene>
    <name evidence="1" type="ORF">HF519_12670</name>
</gene>
<dbReference type="RefSeq" id="WP_169413119.1">
    <property type="nucleotide sequence ID" value="NZ_JAAXKZ010000038.1"/>
</dbReference>
<dbReference type="Proteomes" id="UP000586918">
    <property type="component" value="Unassembled WGS sequence"/>
</dbReference>
<accession>A0A848DI89</accession>
<dbReference type="Gene3D" id="1.10.490.110">
    <property type="entry name" value="Uncharacterized conserved protein DUF2267"/>
    <property type="match status" value="1"/>
</dbReference>
<evidence type="ECO:0000313" key="2">
    <source>
        <dbReference type="Proteomes" id="UP000586918"/>
    </source>
</evidence>
<sequence>MSFTGYPTFDTTLQKTNGILKQIEASYGWPKERRNQSYAGLRAVLHALRDRLTVEEAAQLSAQLPLLVRGIYFEDWDPSKVPMKMHRNDFLERIRSDFPYEVPGGVEQLFDTVIQALRRHITEGEWEDVRASLPKDMVTVLP</sequence>
<protein>
    <submittedName>
        <fullName evidence="1">DUF2267 domain-containing protein</fullName>
    </submittedName>
</protein>
<dbReference type="InterPro" id="IPR018727">
    <property type="entry name" value="DUF2267"/>
</dbReference>
<reference evidence="1 2" key="1">
    <citation type="submission" date="2020-04" db="EMBL/GenBank/DDBJ databases">
        <authorList>
            <person name="Klaysubun C."/>
            <person name="Duangmal K."/>
            <person name="Lipun K."/>
        </authorList>
    </citation>
    <scope>NUCLEOTIDE SEQUENCE [LARGE SCALE GENOMIC DNA]</scope>
    <source>
        <strain evidence="1 2">DSM 45300</strain>
    </source>
</reference>
<dbReference type="InterPro" id="IPR038282">
    <property type="entry name" value="DUF2267_sf"/>
</dbReference>
<dbReference type="Pfam" id="PF10025">
    <property type="entry name" value="DUF2267"/>
    <property type="match status" value="1"/>
</dbReference>
<dbReference type="EMBL" id="JAAXKZ010000038">
    <property type="protein sequence ID" value="NMH92408.1"/>
    <property type="molecule type" value="Genomic_DNA"/>
</dbReference>